<proteinExistence type="predicted"/>
<dbReference type="EMBL" id="PCTL01000001">
    <property type="protein sequence ID" value="PIP73971.1"/>
    <property type="molecule type" value="Genomic_DNA"/>
</dbReference>
<evidence type="ECO:0000313" key="2">
    <source>
        <dbReference type="EMBL" id="PIP73971.1"/>
    </source>
</evidence>
<reference evidence="2 3" key="1">
    <citation type="submission" date="2017-09" db="EMBL/GenBank/DDBJ databases">
        <title>Depth-based differentiation of microbial function through sediment-hosted aquifers and enrichment of novel symbionts in the deep terrestrial subsurface.</title>
        <authorList>
            <person name="Probst A.J."/>
            <person name="Ladd B."/>
            <person name="Jarett J.K."/>
            <person name="Geller-Mcgrath D.E."/>
            <person name="Sieber C.M."/>
            <person name="Emerson J.B."/>
            <person name="Anantharaman K."/>
            <person name="Thomas B.C."/>
            <person name="Malmstrom R."/>
            <person name="Stieglmeier M."/>
            <person name="Klingl A."/>
            <person name="Woyke T."/>
            <person name="Ryan C.M."/>
            <person name="Banfield J.F."/>
        </authorList>
    </citation>
    <scope>NUCLEOTIDE SEQUENCE [LARGE SCALE GENOMIC DNA]</scope>
    <source>
        <strain evidence="2">CG22_combo_CG10-13_8_21_14_all_47_15</strain>
    </source>
</reference>
<gene>
    <name evidence="2" type="ORF">COW88_00140</name>
</gene>
<accession>A0A2H0CW41</accession>
<evidence type="ECO:0000313" key="3">
    <source>
        <dbReference type="Proteomes" id="UP000230638"/>
    </source>
</evidence>
<dbReference type="Proteomes" id="UP000230638">
    <property type="component" value="Unassembled WGS sequence"/>
</dbReference>
<keyword evidence="1" id="KW-1133">Transmembrane helix</keyword>
<keyword evidence="1" id="KW-0472">Membrane</keyword>
<feature type="transmembrane region" description="Helical" evidence="1">
    <location>
        <begin position="7"/>
        <end position="28"/>
    </location>
</feature>
<dbReference type="AlphaFoldDB" id="A0A2H0CW41"/>
<evidence type="ECO:0000256" key="1">
    <source>
        <dbReference type="SAM" id="Phobius"/>
    </source>
</evidence>
<keyword evidence="1" id="KW-0812">Transmembrane</keyword>
<name>A0A2H0CW41_9BACT</name>
<sequence>MTKSNKIIIGVLGVVVVIGFTLGVFGFMKGLQQTENKTSLKLPEVGTNVPAGWYEHRINDTHIVLAKGKTLPDIGATEWYAYGEQINISVLPLTLSPEKWAAQKTHIDLDDVLVREAAWSIVDNGDNLMGYGDIKFLRIEHETPASPELSYYVFEDERIKVFSLYPLEPQSAERLDILESVMRAYTRIGDNERIRIDGAITNIGDSWAQYRNEKLGIAFEYPSVINGEHIFVSEFDSSERDGVLTEGGVGFYPDSQYGFISISVQHSPFTTLEEWFAWREEQVGYSIYTEGETIIDGERALITHTPQEAGAPLHPEDNRWRTTVFFKNGTLYNIFTRAVPYEEVKRIWESFEVLD</sequence>
<protein>
    <submittedName>
        <fullName evidence="2">Uncharacterized protein</fullName>
    </submittedName>
</protein>
<organism evidence="2 3">
    <name type="scientific">Candidatus Lloydbacteria bacterium CG22_combo_CG10-13_8_21_14_all_47_15</name>
    <dbReference type="NCBI Taxonomy" id="1974635"/>
    <lineage>
        <taxon>Bacteria</taxon>
        <taxon>Candidatus Lloydiibacteriota</taxon>
    </lineage>
</organism>
<comment type="caution">
    <text evidence="2">The sequence shown here is derived from an EMBL/GenBank/DDBJ whole genome shotgun (WGS) entry which is preliminary data.</text>
</comment>